<dbReference type="InterPro" id="IPR007560">
    <property type="entry name" value="Restrct_endonuc_IV_Mrr"/>
</dbReference>
<gene>
    <name evidence="4" type="ORF">HAU20_03265</name>
    <name evidence="3" type="ORF">HAU43_05900</name>
</gene>
<dbReference type="InterPro" id="IPR011856">
    <property type="entry name" value="tRNA_endonuc-like_dom_sf"/>
</dbReference>
<evidence type="ECO:0000313" key="4">
    <source>
        <dbReference type="EMBL" id="MBJ7638410.1"/>
    </source>
</evidence>
<dbReference type="GO" id="GO:0003677">
    <property type="term" value="F:DNA binding"/>
    <property type="evidence" value="ECO:0007669"/>
    <property type="project" value="InterPro"/>
</dbReference>
<dbReference type="EMBL" id="JAAOCX010000006">
    <property type="protein sequence ID" value="MBJ7632613.1"/>
    <property type="molecule type" value="Genomic_DNA"/>
</dbReference>
<proteinExistence type="predicted"/>
<evidence type="ECO:0000313" key="3">
    <source>
        <dbReference type="EMBL" id="MBJ7632613.1"/>
    </source>
</evidence>
<protein>
    <submittedName>
        <fullName evidence="4">Restriction endonuclease</fullName>
    </submittedName>
</protein>
<dbReference type="InterPro" id="IPR011335">
    <property type="entry name" value="Restrct_endonuc-II-like"/>
</dbReference>
<dbReference type="GO" id="GO:0009307">
    <property type="term" value="P:DNA restriction-modification system"/>
    <property type="evidence" value="ECO:0007669"/>
    <property type="project" value="InterPro"/>
</dbReference>
<keyword evidence="4" id="KW-0255">Endonuclease</keyword>
<dbReference type="PANTHER" id="PTHR30015">
    <property type="entry name" value="MRR RESTRICTION SYSTEM PROTEIN"/>
    <property type="match status" value="1"/>
</dbReference>
<feature type="domain" description="Restriction endonuclease type IV Mrr" evidence="2">
    <location>
        <begin position="423"/>
        <end position="531"/>
    </location>
</feature>
<dbReference type="InterPro" id="IPR052906">
    <property type="entry name" value="Type_IV_Methyl-Rstrct_Enzyme"/>
</dbReference>
<dbReference type="Proteomes" id="UP000808038">
    <property type="component" value="Unassembled WGS sequence"/>
</dbReference>
<dbReference type="GeneID" id="57978121"/>
<keyword evidence="1" id="KW-0378">Hydrolase</keyword>
<comment type="caution">
    <text evidence="4">The sequence shown here is derived from an EMBL/GenBank/DDBJ whole genome shotgun (WGS) entry which is preliminary data.</text>
</comment>
<reference evidence="4 5" key="2">
    <citation type="journal article" date="2021" name="Int. J. Food Microbiol.">
        <title>Safety demonstration of a microbial species for use in the food chain: Weissella confusa.</title>
        <authorList>
            <person name="Bourdichon F."/>
            <person name="Patrone V."/>
            <person name="Fontana A."/>
            <person name="Milani G."/>
            <person name="Morelli L."/>
        </authorList>
    </citation>
    <scope>NUCLEOTIDE SEQUENCE [LARGE SCALE GENOMIC DNA]</scope>
    <source>
        <strain evidence="3">CCUG 30943</strain>
        <strain evidence="4 5">CCUG 43002</strain>
    </source>
</reference>
<keyword evidence="4" id="KW-0540">Nuclease</keyword>
<evidence type="ECO:0000259" key="2">
    <source>
        <dbReference type="Pfam" id="PF04471"/>
    </source>
</evidence>
<keyword evidence="5" id="KW-1185">Reference proteome</keyword>
<evidence type="ECO:0000313" key="5">
    <source>
        <dbReference type="Proteomes" id="UP000728106"/>
    </source>
</evidence>
<dbReference type="Gene3D" id="3.40.1350.10">
    <property type="match status" value="1"/>
</dbReference>
<dbReference type="RefSeq" id="WP_004560280.1">
    <property type="nucleotide sequence ID" value="NZ_CP027563.1"/>
</dbReference>
<organism evidence="4 5">
    <name type="scientific">Weissella confusa</name>
    <name type="common">Lactobacillus confusus</name>
    <dbReference type="NCBI Taxonomy" id="1583"/>
    <lineage>
        <taxon>Bacteria</taxon>
        <taxon>Bacillati</taxon>
        <taxon>Bacillota</taxon>
        <taxon>Bacilli</taxon>
        <taxon>Lactobacillales</taxon>
        <taxon>Lactobacillaceae</taxon>
        <taxon>Weissella</taxon>
    </lineage>
</organism>
<dbReference type="EMBL" id="JAAOCP010000003">
    <property type="protein sequence ID" value="MBJ7638410.1"/>
    <property type="molecule type" value="Genomic_DNA"/>
</dbReference>
<dbReference type="SUPFAM" id="SSF52980">
    <property type="entry name" value="Restriction endonuclease-like"/>
    <property type="match status" value="1"/>
</dbReference>
<dbReference type="Proteomes" id="UP000728106">
    <property type="component" value="Unassembled WGS sequence"/>
</dbReference>
<evidence type="ECO:0000256" key="1">
    <source>
        <dbReference type="ARBA" id="ARBA00022801"/>
    </source>
</evidence>
<name>A0A4Z0RRU6_WEICO</name>
<dbReference type="GO" id="GO:0015666">
    <property type="term" value="F:restriction endodeoxyribonuclease activity"/>
    <property type="evidence" value="ECO:0007669"/>
    <property type="project" value="TreeGrafter"/>
</dbReference>
<sequence length="561" mass="63344">MVEFFWVLLFGGALLLGYSSQKQNQQANEEVVADEIVDLPHDDLVTTNDVPARRQRKTEEEHIRDYVNELIQYENLKDTDKVRYKRKFLNSDVYKLGDELPSDIEKIETPVGVTLVKPVLNSTKMFRGLLEPVELNVSGGFEDICHSPQFAQWLTLLFELFDGDVVGRIDYLTKTLSIIVGLNKESQTEYIFYVEERLNEPLGIDKKYFGTDSVFFMSDVHRYSADTRVDFEDAGISPVSLEYFRILMSAKSEVDEVFDAKFANSLAEGFVIPSYSIPNYPYSEPYVGRLKMSTVHPPMLIMYEEMIPFVNFEKISAGDPDAFEGDNIEKKTYPAFRVENEGRGVHSAETVTEWFKGYSDWLSEDEYAELKEKNRIVTEAYFDELEKQLTDLSDKLLGDVDDSWSRQLVDSADSEESFLDLLQRTNPYVVEYLVGIVLSEKTGFNYEVTQKSGDQGVDVILRDGEDSIGVQVKRYSSNVGNSAVQEIVAGEKLNGYSQSIVVATAGFTKSAEELAVANGVELIDGHGLYEIILPFLHSKRFLNDIDAVAGVSTTNYSVTAG</sequence>
<dbReference type="AlphaFoldDB" id="A0A4Z0RRU6"/>
<dbReference type="PANTHER" id="PTHR30015:SF6">
    <property type="entry name" value="SLL1429 PROTEIN"/>
    <property type="match status" value="1"/>
</dbReference>
<reference evidence="4" key="1">
    <citation type="submission" date="2020-02" db="EMBL/GenBank/DDBJ databases">
        <authorList>
            <person name="Fontana A."/>
            <person name="Patrone V."/>
            <person name="Morelli L."/>
        </authorList>
    </citation>
    <scope>NUCLEOTIDE SEQUENCE</scope>
    <source>
        <strain evidence="3">CCUG 30943</strain>
        <strain evidence="4">CCUG 43002</strain>
    </source>
</reference>
<dbReference type="Pfam" id="PF04471">
    <property type="entry name" value="Mrr_cat"/>
    <property type="match status" value="1"/>
</dbReference>
<accession>A0A4Z0RRU6</accession>